<dbReference type="Proteomes" id="UP001144471">
    <property type="component" value="Unassembled WGS sequence"/>
</dbReference>
<feature type="transmembrane region" description="Helical" evidence="6">
    <location>
        <begin position="271"/>
        <end position="290"/>
    </location>
</feature>
<evidence type="ECO:0008006" key="9">
    <source>
        <dbReference type="Google" id="ProtNLM"/>
    </source>
</evidence>
<feature type="transmembrane region" description="Helical" evidence="6">
    <location>
        <begin position="248"/>
        <end position="265"/>
    </location>
</feature>
<evidence type="ECO:0000256" key="6">
    <source>
        <dbReference type="SAM" id="Phobius"/>
    </source>
</evidence>
<feature type="transmembrane region" description="Helical" evidence="6">
    <location>
        <begin position="193"/>
        <end position="212"/>
    </location>
</feature>
<evidence type="ECO:0000256" key="5">
    <source>
        <dbReference type="ARBA" id="ARBA00023136"/>
    </source>
</evidence>
<keyword evidence="3 6" id="KW-0812">Transmembrane</keyword>
<dbReference type="GO" id="GO:0005886">
    <property type="term" value="C:plasma membrane"/>
    <property type="evidence" value="ECO:0007669"/>
    <property type="project" value="UniProtKB-SubCell"/>
</dbReference>
<comment type="caution">
    <text evidence="7">The sequence shown here is derived from an EMBL/GenBank/DDBJ whole genome shotgun (WGS) entry which is preliminary data.</text>
</comment>
<dbReference type="InterPro" id="IPR051679">
    <property type="entry name" value="DASS-Related_Transporters"/>
</dbReference>
<feature type="transmembrane region" description="Helical" evidence="6">
    <location>
        <begin position="12"/>
        <end position="38"/>
    </location>
</feature>
<keyword evidence="5 6" id="KW-0472">Membrane</keyword>
<proteinExistence type="predicted"/>
<dbReference type="RefSeq" id="WP_281836709.1">
    <property type="nucleotide sequence ID" value="NZ_BSDY01000014.1"/>
</dbReference>
<dbReference type="PANTHER" id="PTHR43652">
    <property type="entry name" value="BASIC AMINO ACID ANTIPORTER YFCC-RELATED"/>
    <property type="match status" value="1"/>
</dbReference>
<feature type="transmembrane region" description="Helical" evidence="6">
    <location>
        <begin position="153"/>
        <end position="173"/>
    </location>
</feature>
<accession>A0A9W6GNR8</accession>
<gene>
    <name evidence="7" type="primary">ycgA</name>
    <name evidence="7" type="ORF">PM10SUCC1_27230</name>
</gene>
<feature type="transmembrane region" description="Helical" evidence="6">
    <location>
        <begin position="432"/>
        <end position="456"/>
    </location>
</feature>
<dbReference type="InterPro" id="IPR018385">
    <property type="entry name" value="C4_dicarb_anaerob_car-like"/>
</dbReference>
<dbReference type="Pfam" id="PF03606">
    <property type="entry name" value="DcuC"/>
    <property type="match status" value="1"/>
</dbReference>
<name>A0A9W6GNR8_9FUSO</name>
<evidence type="ECO:0000256" key="3">
    <source>
        <dbReference type="ARBA" id="ARBA00022692"/>
    </source>
</evidence>
<sequence length="457" mass="49471">MSKNKKLKVPHTYTLIMMFIVTSVLLTYLIPAGVYNLIPGERMIDPASFHFVERSPVGIMGFLLSVPTGLKQSAEVIFQVFMVGGFFQVINDTNALDAAIGSTIDKLEDKALMVLPVVMFIMYILGILGVVVNSSIAFIPIGIAVAKKLKLDPVVGAAMMYLGAYAGFATTPMGPFNTLIAQSIAGLEPMSGFGLRMVVSVAIMAATIIYVYRYAKRVSEDSKLSVFDEIDWDDENERSENIKFHGKYLAVFAVMITGFVIYVYGSYNYKWGMSHLSGVMMVMAILSGIISGSHPDDMARSFIKGAQSMVYGALIIGFAKAITIVLTDGSVIHTIIHYITIPLTYLPAAISAVGMFLANLVFNFVVPSGSGQAMIVMPLMTPMAEVVNVSKQIAVSAYQYGDGFSNIIIPTSGVLMAVLGVAKIPYEKWIKFVAPLFLTWVGIGAASIVVGVMINWV</sequence>
<evidence type="ECO:0000313" key="7">
    <source>
        <dbReference type="EMBL" id="GLI57209.1"/>
    </source>
</evidence>
<comment type="subcellular location">
    <subcellularLocation>
        <location evidence="1">Cell membrane</location>
        <topology evidence="1">Multi-pass membrane protein</topology>
    </subcellularLocation>
</comment>
<evidence type="ECO:0000313" key="8">
    <source>
        <dbReference type="Proteomes" id="UP001144471"/>
    </source>
</evidence>
<keyword evidence="8" id="KW-1185">Reference proteome</keyword>
<keyword evidence="2" id="KW-1003">Cell membrane</keyword>
<dbReference type="PANTHER" id="PTHR43652:SF2">
    <property type="entry name" value="BASIC AMINO ACID ANTIPORTER YFCC-RELATED"/>
    <property type="match status" value="1"/>
</dbReference>
<feature type="transmembrane region" description="Helical" evidence="6">
    <location>
        <begin position="120"/>
        <end position="146"/>
    </location>
</feature>
<organism evidence="7 8">
    <name type="scientific">Propionigenium maris DSM 9537</name>
    <dbReference type="NCBI Taxonomy" id="1123000"/>
    <lineage>
        <taxon>Bacteria</taxon>
        <taxon>Fusobacteriati</taxon>
        <taxon>Fusobacteriota</taxon>
        <taxon>Fusobacteriia</taxon>
        <taxon>Fusobacteriales</taxon>
        <taxon>Fusobacteriaceae</taxon>
        <taxon>Propionigenium</taxon>
    </lineage>
</organism>
<keyword evidence="4 6" id="KW-1133">Transmembrane helix</keyword>
<feature type="transmembrane region" description="Helical" evidence="6">
    <location>
        <begin position="407"/>
        <end position="426"/>
    </location>
</feature>
<protein>
    <recommendedName>
        <fullName evidence="9">YfcC family protein</fullName>
    </recommendedName>
</protein>
<dbReference type="EMBL" id="BSDY01000014">
    <property type="protein sequence ID" value="GLI57209.1"/>
    <property type="molecule type" value="Genomic_DNA"/>
</dbReference>
<evidence type="ECO:0000256" key="1">
    <source>
        <dbReference type="ARBA" id="ARBA00004651"/>
    </source>
</evidence>
<dbReference type="AlphaFoldDB" id="A0A9W6GNR8"/>
<reference evidence="7" key="1">
    <citation type="submission" date="2022-12" db="EMBL/GenBank/DDBJ databases">
        <title>Reference genome sequencing for broad-spectrum identification of bacterial and archaeal isolates by mass spectrometry.</title>
        <authorList>
            <person name="Sekiguchi Y."/>
            <person name="Tourlousse D.M."/>
        </authorList>
    </citation>
    <scope>NUCLEOTIDE SEQUENCE</scope>
    <source>
        <strain evidence="7">10succ1</strain>
    </source>
</reference>
<feature type="transmembrane region" description="Helical" evidence="6">
    <location>
        <begin position="311"/>
        <end position="339"/>
    </location>
</feature>
<evidence type="ECO:0000256" key="4">
    <source>
        <dbReference type="ARBA" id="ARBA00022989"/>
    </source>
</evidence>
<evidence type="ECO:0000256" key="2">
    <source>
        <dbReference type="ARBA" id="ARBA00022475"/>
    </source>
</evidence>